<proteinExistence type="predicted"/>
<dbReference type="EMBL" id="FNOY01000004">
    <property type="protein sequence ID" value="SDX60117.1"/>
    <property type="molecule type" value="Genomic_DNA"/>
</dbReference>
<evidence type="ECO:0000313" key="1">
    <source>
        <dbReference type="EMBL" id="SDX60117.1"/>
    </source>
</evidence>
<keyword evidence="2" id="KW-1185">Reference proteome</keyword>
<evidence type="ECO:0008006" key="3">
    <source>
        <dbReference type="Google" id="ProtNLM"/>
    </source>
</evidence>
<evidence type="ECO:0000313" key="2">
    <source>
        <dbReference type="Proteomes" id="UP000198640"/>
    </source>
</evidence>
<dbReference type="Proteomes" id="UP000198640">
    <property type="component" value="Unassembled WGS sequence"/>
</dbReference>
<dbReference type="OrthoDB" id="6191549at2"/>
<reference evidence="1 2" key="1">
    <citation type="submission" date="2016-10" db="EMBL/GenBank/DDBJ databases">
        <authorList>
            <person name="de Groot N.N."/>
        </authorList>
    </citation>
    <scope>NUCLEOTIDE SEQUENCE [LARGE SCALE GENOMIC DNA]</scope>
    <source>
        <strain evidence="1 2">Nm1</strain>
    </source>
</reference>
<dbReference type="RefSeq" id="WP_090411479.1">
    <property type="nucleotide sequence ID" value="NZ_FNOY01000004.1"/>
</dbReference>
<organism evidence="1 2">
    <name type="scientific">Nitrosomonas halophila</name>
    <dbReference type="NCBI Taxonomy" id="44576"/>
    <lineage>
        <taxon>Bacteria</taxon>
        <taxon>Pseudomonadati</taxon>
        <taxon>Pseudomonadota</taxon>
        <taxon>Betaproteobacteria</taxon>
        <taxon>Nitrosomonadales</taxon>
        <taxon>Nitrosomonadaceae</taxon>
        <taxon>Nitrosomonas</taxon>
    </lineage>
</organism>
<name>A0A1H3D141_9PROT</name>
<sequence>MPHLEINLDELLIGESVWRNLRFSCERLNIGRQSIDCDAGQLQLAGKHLPVSLQLFLRQKKIVLTIEPARREKWHLAVAWRPEGWQSSLRIVNGQGRRLAGLLPQYAAWPQLRQARINGTIGLSGRETLLTEWAAKLAITELSFSDAEGLRAGEDVHLQLEADAQRKQQGSWQWRGQLAWLAGGVFWQPFYFTGGGHRLAVSGTSNGQSLRIERGELALSGIGQVAFSGEVERPALALRQARLRAENLEMAALFKSIIQPLAAETAWAETEASGRAGFSWHYQDTGQQSLLLDLQDVTLIDTRERFSFEGLVANIPWQSNGRSTGTIRLEHGQILRIPLGSVHFSLETEGMHFSVPYVELPVLDGKVVVENFNASRQATDWQWQFNGRLFPVSMEKLTEALQIQPMFGTLSGIIPKMNYAASVMTMEGVLVFNLFDGVVVARNLVLTEPLSRTPHLTMDMAMHHIDLDLLTRAYSFGRIQGRVDVEVSDLELVNWEPVRFDASLASSPGRYKRRISQAAIQNLTALGGASAMPAIQRRLLSFFEQFRYAEIGWRCRLRGSVCQMGGIEPASSNERGYVLVKGSGVPAITITGYNRQVDWPELIKRLEHAIKSGSPIIH</sequence>
<dbReference type="AlphaFoldDB" id="A0A1H3D141"/>
<dbReference type="STRING" id="44576.SAMN05421881_100423"/>
<accession>A0A1H3D141</accession>
<gene>
    <name evidence="1" type="ORF">SAMN05421881_100423</name>
</gene>
<protein>
    <recommendedName>
        <fullName evidence="3">Dicarboxylate transport</fullName>
    </recommendedName>
</protein>